<evidence type="ECO:0000313" key="3">
    <source>
        <dbReference type="Proteomes" id="UP000649739"/>
    </source>
</evidence>
<gene>
    <name evidence="2" type="ORF">GCM10010123_45260</name>
</gene>
<feature type="compositionally biased region" description="Basic and acidic residues" evidence="1">
    <location>
        <begin position="182"/>
        <end position="193"/>
    </location>
</feature>
<keyword evidence="3" id="KW-1185">Reference proteome</keyword>
<organism evidence="2 3">
    <name type="scientific">Pilimelia anulata</name>
    <dbReference type="NCBI Taxonomy" id="53371"/>
    <lineage>
        <taxon>Bacteria</taxon>
        <taxon>Bacillati</taxon>
        <taxon>Actinomycetota</taxon>
        <taxon>Actinomycetes</taxon>
        <taxon>Micromonosporales</taxon>
        <taxon>Micromonosporaceae</taxon>
        <taxon>Pilimelia</taxon>
    </lineage>
</organism>
<protein>
    <recommendedName>
        <fullName evidence="4">DUF3618 domain-containing protein</fullName>
    </recommendedName>
</protein>
<comment type="caution">
    <text evidence="2">The sequence shown here is derived from an EMBL/GenBank/DDBJ whole genome shotgun (WGS) entry which is preliminary data.</text>
</comment>
<evidence type="ECO:0000256" key="1">
    <source>
        <dbReference type="SAM" id="MobiDB-lite"/>
    </source>
</evidence>
<evidence type="ECO:0008006" key="4">
    <source>
        <dbReference type="Google" id="ProtNLM"/>
    </source>
</evidence>
<feature type="region of interest" description="Disordered" evidence="1">
    <location>
        <begin position="182"/>
        <end position="212"/>
    </location>
</feature>
<reference evidence="2" key="2">
    <citation type="submission" date="2020-09" db="EMBL/GenBank/DDBJ databases">
        <authorList>
            <person name="Sun Q."/>
            <person name="Ohkuma M."/>
        </authorList>
    </citation>
    <scope>NUCLEOTIDE SEQUENCE</scope>
    <source>
        <strain evidence="2">JCM 3090</strain>
    </source>
</reference>
<sequence length="212" mass="21673">MTAQPEQIRREIERTRASLSHDVDALAYKASPTRIVEERKQRLTGTLRGIRDTVMGTADDAGGGLSRATGAVGDTIADTAHAVGEAAADAPAAIRRQTEGNPLAAGLIAFGVGWLVSSLVPGSDPERRAVAAAGDAVEEHAPQWKQQLGEAAGDLTDSLRAPAAEAVTAVRETATEAVDTVRSDAGDAAHAVRAEAGSAADRGGRHASDPAG</sequence>
<feature type="compositionally biased region" description="Basic and acidic residues" evidence="1">
    <location>
        <begin position="202"/>
        <end position="212"/>
    </location>
</feature>
<dbReference type="Pfam" id="PF12277">
    <property type="entry name" value="DUF3618"/>
    <property type="match status" value="1"/>
</dbReference>
<dbReference type="AlphaFoldDB" id="A0A8J3BCS9"/>
<proteinExistence type="predicted"/>
<dbReference type="EMBL" id="BMQB01000014">
    <property type="protein sequence ID" value="GGK10261.1"/>
    <property type="molecule type" value="Genomic_DNA"/>
</dbReference>
<accession>A0A8J3BCS9</accession>
<reference evidence="2" key="1">
    <citation type="journal article" date="2014" name="Int. J. Syst. Evol. Microbiol.">
        <title>Complete genome sequence of Corynebacterium casei LMG S-19264T (=DSM 44701T), isolated from a smear-ripened cheese.</title>
        <authorList>
            <consortium name="US DOE Joint Genome Institute (JGI-PGF)"/>
            <person name="Walter F."/>
            <person name="Albersmeier A."/>
            <person name="Kalinowski J."/>
            <person name="Ruckert C."/>
        </authorList>
    </citation>
    <scope>NUCLEOTIDE SEQUENCE</scope>
    <source>
        <strain evidence="2">JCM 3090</strain>
    </source>
</reference>
<dbReference type="Proteomes" id="UP000649739">
    <property type="component" value="Unassembled WGS sequence"/>
</dbReference>
<dbReference type="InterPro" id="IPR022062">
    <property type="entry name" value="DUF3618"/>
</dbReference>
<dbReference type="RefSeq" id="WP_189172239.1">
    <property type="nucleotide sequence ID" value="NZ_BMQB01000014.1"/>
</dbReference>
<evidence type="ECO:0000313" key="2">
    <source>
        <dbReference type="EMBL" id="GGK10261.1"/>
    </source>
</evidence>
<name>A0A8J3BCS9_9ACTN</name>